<keyword evidence="8" id="KW-1185">Reference proteome</keyword>
<dbReference type="AlphaFoldDB" id="K7AEC4"/>
<dbReference type="CDD" id="cd12118">
    <property type="entry name" value="ttLC_FACS_AEE21_like"/>
    <property type="match status" value="1"/>
</dbReference>
<dbReference type="HOGENOM" id="CLU_000022_59_5_6"/>
<dbReference type="SUPFAM" id="SSF56801">
    <property type="entry name" value="Acetyl-CoA synthetase-like"/>
    <property type="match status" value="1"/>
</dbReference>
<dbReference type="InterPro" id="IPR025110">
    <property type="entry name" value="AMP-bd_C"/>
</dbReference>
<evidence type="ECO:0000313" key="7">
    <source>
        <dbReference type="EMBL" id="AGH47474.1"/>
    </source>
</evidence>
<dbReference type="EMBL" id="CP003837">
    <property type="protein sequence ID" value="AGH47474.1"/>
    <property type="molecule type" value="Genomic_DNA"/>
</dbReference>
<dbReference type="OrthoDB" id="9803968at2"/>
<evidence type="ECO:0000313" key="8">
    <source>
        <dbReference type="Proteomes" id="UP000011864"/>
    </source>
</evidence>
<protein>
    <submittedName>
        <fullName evidence="7">AMP-binding protein</fullName>
    </submittedName>
</protein>
<dbReference type="GO" id="GO:0016874">
    <property type="term" value="F:ligase activity"/>
    <property type="evidence" value="ECO:0007669"/>
    <property type="project" value="UniProtKB-KW"/>
</dbReference>
<dbReference type="PROSITE" id="PS00455">
    <property type="entry name" value="AMP_BINDING"/>
    <property type="match status" value="1"/>
</dbReference>
<dbReference type="Gene3D" id="3.40.50.12780">
    <property type="entry name" value="N-terminal domain of ligase-like"/>
    <property type="match status" value="1"/>
</dbReference>
<dbReference type="InterPro" id="IPR000873">
    <property type="entry name" value="AMP-dep_synth/lig_dom"/>
</dbReference>
<keyword evidence="3" id="KW-0276">Fatty acid metabolism</keyword>
<dbReference type="KEGG" id="gps:C427_5377"/>
<dbReference type="RefSeq" id="WP_007643759.1">
    <property type="nucleotide sequence ID" value="NC_020514.1"/>
</dbReference>
<dbReference type="PANTHER" id="PTHR43859">
    <property type="entry name" value="ACYL-ACTIVATING ENZYME"/>
    <property type="match status" value="1"/>
</dbReference>
<evidence type="ECO:0000256" key="3">
    <source>
        <dbReference type="ARBA" id="ARBA00022832"/>
    </source>
</evidence>
<proteinExistence type="inferred from homology"/>
<gene>
    <name evidence="7" type="ORF">C427_5377</name>
</gene>
<reference evidence="7 8" key="1">
    <citation type="journal article" date="2013" name="Genome Announc.">
        <title>Complete Genome Sequence of Glaciecola psychrophila Strain 170T.</title>
        <authorList>
            <person name="Yin J."/>
            <person name="Chen J."/>
            <person name="Liu G."/>
            <person name="Yu Y."/>
            <person name="Song L."/>
            <person name="Wang X."/>
            <person name="Qu X."/>
        </authorList>
    </citation>
    <scope>NUCLEOTIDE SEQUENCE [LARGE SCALE GENOMIC DNA]</scope>
    <source>
        <strain evidence="7 8">170</strain>
    </source>
</reference>
<evidence type="ECO:0000256" key="1">
    <source>
        <dbReference type="ARBA" id="ARBA00006432"/>
    </source>
</evidence>
<evidence type="ECO:0000256" key="4">
    <source>
        <dbReference type="ARBA" id="ARBA00023098"/>
    </source>
</evidence>
<comment type="similarity">
    <text evidence="1">Belongs to the ATP-dependent AMP-binding enzyme family.</text>
</comment>
<evidence type="ECO:0000256" key="2">
    <source>
        <dbReference type="ARBA" id="ARBA00022598"/>
    </source>
</evidence>
<feature type="domain" description="AMP-dependent synthetase/ligase" evidence="5">
    <location>
        <begin position="70"/>
        <end position="447"/>
    </location>
</feature>
<feature type="domain" description="AMP-binding enzyme C-terminal" evidence="6">
    <location>
        <begin position="497"/>
        <end position="571"/>
    </location>
</feature>
<dbReference type="Pfam" id="PF00501">
    <property type="entry name" value="AMP-binding"/>
    <property type="match status" value="1"/>
</dbReference>
<dbReference type="eggNOG" id="COG0318">
    <property type="taxonomic scope" value="Bacteria"/>
</dbReference>
<dbReference type="InterPro" id="IPR045851">
    <property type="entry name" value="AMP-bd_C_sf"/>
</dbReference>
<dbReference type="Gene3D" id="3.30.300.30">
    <property type="match status" value="1"/>
</dbReference>
<keyword evidence="2" id="KW-0436">Ligase</keyword>
<dbReference type="STRING" id="1129794.C427_5377"/>
<dbReference type="GO" id="GO:0006631">
    <property type="term" value="P:fatty acid metabolic process"/>
    <property type="evidence" value="ECO:0007669"/>
    <property type="project" value="UniProtKB-KW"/>
</dbReference>
<sequence>MGGKSAQGCIFASTKFMQRKHKRKLLKIIGHTVENLLRNLALLDNNNAYKKHLDKKSANFTALSPLTFIDRTAKVYPNHTAVVHGNIRRNWAETYQRCQQMASALSKYGIGVGDTVSLIAPNIPEHFELHFAVPMCGAVLNSINTRLDSESFAFILEHAEAKVLFVDKEFSGMVTKALDMLPNDFLVIDIDDVNWQDGELIGSTDYEAFLETGDQHYNWQPPSDEWDAISLNYTSGTTGDPKGVVYHHRGAYLNAVSNAMSWGMQQHPVYLWTLPMFHCNGWCFPWTVALMAGVNVCLRHVQADAIFDLIKSEEVNYFCGAPIVLNMLNLADSSLKSGIEHKVKVMTAGAPPPAQVIEGMEALGFEVTHVYGLTETYGPSVVCAWHDDWSKQSPKNQARLKSRQGVRAPMLDGLMVADPDTLIPIPQDGKTIGEIFMQGNLVMKGYLKNPKTTEKAFKGGWFQSGDLAVWHPDGYIEIKDRSKDIIISGGENISSIEIEDVLYRHPLVQEAAVVAMKHEKWGETPCAFVTLKLAETCTEQDLIDFCRAHMAHFKAPTRVVFGELPKTSTGKTRKFELREIADNNTASE</sequence>
<evidence type="ECO:0000259" key="5">
    <source>
        <dbReference type="Pfam" id="PF00501"/>
    </source>
</evidence>
<accession>K7AEC4</accession>
<name>K7AEC4_9ALTE</name>
<dbReference type="InterPro" id="IPR020845">
    <property type="entry name" value="AMP-binding_CS"/>
</dbReference>
<dbReference type="PATRIC" id="fig|1129794.4.peg.5359"/>
<dbReference type="InterPro" id="IPR042099">
    <property type="entry name" value="ANL_N_sf"/>
</dbReference>
<dbReference type="PANTHER" id="PTHR43859:SF4">
    <property type="entry name" value="BUTANOATE--COA LIGASE AAE1-RELATED"/>
    <property type="match status" value="1"/>
</dbReference>
<keyword evidence="4" id="KW-0443">Lipid metabolism</keyword>
<dbReference type="FunFam" id="3.30.300.30:FF:000008">
    <property type="entry name" value="2,3-dihydroxybenzoate-AMP ligase"/>
    <property type="match status" value="1"/>
</dbReference>
<evidence type="ECO:0000259" key="6">
    <source>
        <dbReference type="Pfam" id="PF13193"/>
    </source>
</evidence>
<dbReference type="Proteomes" id="UP000011864">
    <property type="component" value="Chromosome"/>
</dbReference>
<dbReference type="NCBIfam" id="NF006020">
    <property type="entry name" value="PRK08162.1"/>
    <property type="match status" value="1"/>
</dbReference>
<organism evidence="7 8">
    <name type="scientific">Paraglaciecola psychrophila 170</name>
    <dbReference type="NCBI Taxonomy" id="1129794"/>
    <lineage>
        <taxon>Bacteria</taxon>
        <taxon>Pseudomonadati</taxon>
        <taxon>Pseudomonadota</taxon>
        <taxon>Gammaproteobacteria</taxon>
        <taxon>Alteromonadales</taxon>
        <taxon>Alteromonadaceae</taxon>
        <taxon>Paraglaciecola</taxon>
    </lineage>
</organism>
<dbReference type="Pfam" id="PF13193">
    <property type="entry name" value="AMP-binding_C"/>
    <property type="match status" value="1"/>
</dbReference>